<sequence length="189" mass="20974">EFGIGFTDWPDSEVIAIPGTQVVLSCSTNVTADKVGWLYNHHRLYPQHHQQQKQLKEQREIHSHHQQDFTIKDTTHGSQLTVHLRSINYKHQLGLYQCVAHLGSTAVTSLPGLLSAATLAPFTTRAGKSQLTVLQGGPARIPCRPPFSVPKGNYCLPENGQPLESNNSTNYRISLQGDLLIKEVNTTDQ</sequence>
<feature type="non-terminal residue" evidence="2">
    <location>
        <position position="1"/>
    </location>
</feature>
<accession>A0AAV2SP83</accession>
<name>A0AAV2SP83_MEGNR</name>
<dbReference type="AlphaFoldDB" id="A0AAV2SP83"/>
<keyword evidence="3" id="KW-1185">Reference proteome</keyword>
<dbReference type="InterPro" id="IPR007110">
    <property type="entry name" value="Ig-like_dom"/>
</dbReference>
<evidence type="ECO:0000313" key="3">
    <source>
        <dbReference type="Proteomes" id="UP001497623"/>
    </source>
</evidence>
<proteinExistence type="predicted"/>
<comment type="caution">
    <text evidence="2">The sequence shown here is derived from an EMBL/GenBank/DDBJ whole genome shotgun (WGS) entry which is preliminary data.</text>
</comment>
<evidence type="ECO:0000313" key="2">
    <source>
        <dbReference type="EMBL" id="CAL4215329.1"/>
    </source>
</evidence>
<dbReference type="PROSITE" id="PS50835">
    <property type="entry name" value="IG_LIKE"/>
    <property type="match status" value="1"/>
</dbReference>
<reference evidence="2 3" key="1">
    <citation type="submission" date="2024-05" db="EMBL/GenBank/DDBJ databases">
        <authorList>
            <person name="Wallberg A."/>
        </authorList>
    </citation>
    <scope>NUCLEOTIDE SEQUENCE [LARGE SCALE GENOMIC DNA]</scope>
</reference>
<organism evidence="2 3">
    <name type="scientific">Meganyctiphanes norvegica</name>
    <name type="common">Northern krill</name>
    <name type="synonym">Thysanopoda norvegica</name>
    <dbReference type="NCBI Taxonomy" id="48144"/>
    <lineage>
        <taxon>Eukaryota</taxon>
        <taxon>Metazoa</taxon>
        <taxon>Ecdysozoa</taxon>
        <taxon>Arthropoda</taxon>
        <taxon>Crustacea</taxon>
        <taxon>Multicrustacea</taxon>
        <taxon>Malacostraca</taxon>
        <taxon>Eumalacostraca</taxon>
        <taxon>Eucarida</taxon>
        <taxon>Euphausiacea</taxon>
        <taxon>Euphausiidae</taxon>
        <taxon>Meganyctiphanes</taxon>
    </lineage>
</organism>
<protein>
    <recommendedName>
        <fullName evidence="1">Ig-like domain-containing protein</fullName>
    </recommendedName>
</protein>
<gene>
    <name evidence="2" type="ORF">MNOR_LOCUS38696</name>
</gene>
<dbReference type="SUPFAM" id="SSF48726">
    <property type="entry name" value="Immunoglobulin"/>
    <property type="match status" value="1"/>
</dbReference>
<dbReference type="Proteomes" id="UP001497623">
    <property type="component" value="Unassembled WGS sequence"/>
</dbReference>
<dbReference type="Gene3D" id="2.60.40.10">
    <property type="entry name" value="Immunoglobulins"/>
    <property type="match status" value="1"/>
</dbReference>
<dbReference type="InterPro" id="IPR013783">
    <property type="entry name" value="Ig-like_fold"/>
</dbReference>
<dbReference type="InterPro" id="IPR036179">
    <property type="entry name" value="Ig-like_dom_sf"/>
</dbReference>
<feature type="domain" description="Ig-like" evidence="1">
    <location>
        <begin position="1"/>
        <end position="108"/>
    </location>
</feature>
<dbReference type="EMBL" id="CAXKWB010090822">
    <property type="protein sequence ID" value="CAL4215329.1"/>
    <property type="molecule type" value="Genomic_DNA"/>
</dbReference>
<feature type="non-terminal residue" evidence="2">
    <location>
        <position position="189"/>
    </location>
</feature>
<evidence type="ECO:0000259" key="1">
    <source>
        <dbReference type="PROSITE" id="PS50835"/>
    </source>
</evidence>